<dbReference type="KEGG" id="mhl:MHLP_02390"/>
<sequence length="63" mass="7371">MHSFFKYLAVFFGATSLGSTYFLANMKKQIVQVEETKKEKVEIIDPRLREDISIVKQDTKKED</sequence>
<dbReference type="PATRIC" id="fig|1212765.3.peg.539"/>
<name>I7BJL7_MYCHA</name>
<dbReference type="HOGENOM" id="CLU_2881044_0_0_14"/>
<dbReference type="STRING" id="1212765.MHLP_02390"/>
<accession>I7BJL7</accession>
<proteinExistence type="predicted"/>
<evidence type="ECO:0000256" key="1">
    <source>
        <dbReference type="SAM" id="Phobius"/>
    </source>
</evidence>
<protein>
    <submittedName>
        <fullName evidence="2">Uncharacterized protein</fullName>
    </submittedName>
</protein>
<reference evidence="2 3" key="1">
    <citation type="journal article" date="2012" name="J. Bacteriol.">
        <title>Genome Sequence of "Candidatus Mycoplasma haemolamae" Strain Purdue, a Red Blood Cell Pathogen of Alpacas (Vicugna pacos) and Llamas (Lama glama).</title>
        <authorList>
            <person name="Guimaraes A.M."/>
            <person name="Toth B."/>
            <person name="Santos A.P."/>
            <person name="do Nascimento N.C."/>
            <person name="Kritchevsky J.E."/>
            <person name="Messick J.B."/>
        </authorList>
    </citation>
    <scope>NUCLEOTIDE SEQUENCE [LARGE SCALE GENOMIC DNA]</scope>
    <source>
        <strain evidence="2 3">Purdue</strain>
    </source>
</reference>
<keyword evidence="1" id="KW-0812">Transmembrane</keyword>
<keyword evidence="3" id="KW-1185">Reference proteome</keyword>
<dbReference type="AlphaFoldDB" id="I7BJL7"/>
<dbReference type="EMBL" id="CP003731">
    <property type="protein sequence ID" value="AFO52058.1"/>
    <property type="molecule type" value="Genomic_DNA"/>
</dbReference>
<reference evidence="3" key="2">
    <citation type="submission" date="2012-07" db="EMBL/GenBank/DDBJ databases">
        <title>Complete genome sequence of 'Candidatus Mycoplasma haemolamae'.</title>
        <authorList>
            <person name="Guimaraes A.M.S."/>
            <person name="Toth B."/>
            <person name="Santos A.P."/>
            <person name="Nascimento N.C."/>
            <person name="Sojka J.E."/>
            <person name="Messick J.B."/>
        </authorList>
    </citation>
    <scope>NUCLEOTIDE SEQUENCE [LARGE SCALE GENOMIC DNA]</scope>
    <source>
        <strain evidence="3">Purdue</strain>
    </source>
</reference>
<organism evidence="2 3">
    <name type="scientific">Mycoplasma haematolamae (strain Purdue)</name>
    <dbReference type="NCBI Taxonomy" id="1212765"/>
    <lineage>
        <taxon>Bacteria</taxon>
        <taxon>Bacillati</taxon>
        <taxon>Mycoplasmatota</taxon>
        <taxon>Mollicutes</taxon>
        <taxon>Mycoplasmataceae</taxon>
        <taxon>Mycoplasma</taxon>
    </lineage>
</organism>
<feature type="transmembrane region" description="Helical" evidence="1">
    <location>
        <begin position="6"/>
        <end position="24"/>
    </location>
</feature>
<evidence type="ECO:0000313" key="2">
    <source>
        <dbReference type="EMBL" id="AFO52058.1"/>
    </source>
</evidence>
<evidence type="ECO:0000313" key="3">
    <source>
        <dbReference type="Proteomes" id="UP000006502"/>
    </source>
</evidence>
<keyword evidence="1" id="KW-1133">Transmembrane helix</keyword>
<keyword evidence="1" id="KW-0472">Membrane</keyword>
<dbReference type="Proteomes" id="UP000006502">
    <property type="component" value="Chromosome"/>
</dbReference>
<gene>
    <name evidence="2" type="ordered locus">MHLP_02390</name>
</gene>